<gene>
    <name evidence="7" type="ORF">COI93_09485</name>
</gene>
<keyword evidence="4" id="KW-0862">Zinc</keyword>
<keyword evidence="7" id="KW-0223">Dioxygenase</keyword>
<name>A0A2B0MM25_BACCE</name>
<dbReference type="CDD" id="cd07363">
    <property type="entry name" value="45_DOPA_Dioxygenase"/>
    <property type="match status" value="1"/>
</dbReference>
<dbReference type="PIRSF" id="PIRSF006157">
    <property type="entry name" value="Doxgns_DODA"/>
    <property type="match status" value="1"/>
</dbReference>
<evidence type="ECO:0000256" key="5">
    <source>
        <dbReference type="ARBA" id="ARBA00023002"/>
    </source>
</evidence>
<proteinExistence type="inferred from homology"/>
<keyword evidence="5" id="KW-0560">Oxidoreductase</keyword>
<evidence type="ECO:0000259" key="6">
    <source>
        <dbReference type="Pfam" id="PF02900"/>
    </source>
</evidence>
<dbReference type="GO" id="GO:0008198">
    <property type="term" value="F:ferrous iron binding"/>
    <property type="evidence" value="ECO:0007669"/>
    <property type="project" value="InterPro"/>
</dbReference>
<accession>A0A2B0MM25</accession>
<sequence>MIPSLFLAHGSPMLAIQDTEYTRFLKRLGETYKPKAIVIFTAHWESEVLTISSSNEEYETIYDFGGFPPELYEIQYKAKGSSAVAKMLETKFKNKGIPVQKNTTRGLDHGSWTLLHRMYPKADIPVIQISVNPFLPAKEQYEIGQAIQGLGQDDILVIGSGVTVHNLRALKWDQTTPERWAVEFDDWIINHMQNNDKDTLFNWEIAAPHAHLAVPRAEHFVPLFIAMGSGSSEEEVIHRSYELGTLSYLCLQF</sequence>
<evidence type="ECO:0000313" key="7">
    <source>
        <dbReference type="EMBL" id="PFK43974.1"/>
    </source>
</evidence>
<dbReference type="Pfam" id="PF02900">
    <property type="entry name" value="LigB"/>
    <property type="match status" value="1"/>
</dbReference>
<reference evidence="7 8" key="1">
    <citation type="submission" date="2017-09" db="EMBL/GenBank/DDBJ databases">
        <title>Large-scale bioinformatics analysis of Bacillus genomes uncovers conserved roles of natural products in bacterial physiology.</title>
        <authorList>
            <consortium name="Agbiome Team Llc"/>
            <person name="Bleich R.M."/>
            <person name="Grubbs K.J."/>
            <person name="Santa Maria K.C."/>
            <person name="Allen S.E."/>
            <person name="Farag S."/>
            <person name="Shank E.A."/>
            <person name="Bowers A."/>
        </authorList>
    </citation>
    <scope>NUCLEOTIDE SEQUENCE [LARGE SCALE GENOMIC DNA]</scope>
    <source>
        <strain evidence="7 8">AFS083043</strain>
    </source>
</reference>
<dbReference type="SUPFAM" id="SSF53213">
    <property type="entry name" value="LigB-like"/>
    <property type="match status" value="1"/>
</dbReference>
<keyword evidence="3" id="KW-0479">Metal-binding</keyword>
<dbReference type="GO" id="GO:0016702">
    <property type="term" value="F:oxidoreductase activity, acting on single donors with incorporation of molecular oxygen, incorporation of two atoms of oxygen"/>
    <property type="evidence" value="ECO:0007669"/>
    <property type="project" value="UniProtKB-ARBA"/>
</dbReference>
<dbReference type="AlphaFoldDB" id="A0A2B0MM25"/>
<dbReference type="InterPro" id="IPR014436">
    <property type="entry name" value="Extradiol_dOase_DODA"/>
</dbReference>
<dbReference type="EMBL" id="NUWN01000028">
    <property type="protein sequence ID" value="PFK43974.1"/>
    <property type="molecule type" value="Genomic_DNA"/>
</dbReference>
<comment type="caution">
    <text evidence="7">The sequence shown here is derived from an EMBL/GenBank/DDBJ whole genome shotgun (WGS) entry which is preliminary data.</text>
</comment>
<evidence type="ECO:0000256" key="4">
    <source>
        <dbReference type="ARBA" id="ARBA00022833"/>
    </source>
</evidence>
<evidence type="ECO:0000313" key="8">
    <source>
        <dbReference type="Proteomes" id="UP000242656"/>
    </source>
</evidence>
<dbReference type="GO" id="GO:0008270">
    <property type="term" value="F:zinc ion binding"/>
    <property type="evidence" value="ECO:0007669"/>
    <property type="project" value="InterPro"/>
</dbReference>
<evidence type="ECO:0000256" key="3">
    <source>
        <dbReference type="ARBA" id="ARBA00022723"/>
    </source>
</evidence>
<comment type="similarity">
    <text evidence="2">Belongs to the DODA-type extradiol aromatic ring-opening dioxygenase family.</text>
</comment>
<dbReference type="Proteomes" id="UP000242656">
    <property type="component" value="Unassembled WGS sequence"/>
</dbReference>
<dbReference type="InterPro" id="IPR004183">
    <property type="entry name" value="Xdiol_dOase_suB"/>
</dbReference>
<evidence type="ECO:0000256" key="1">
    <source>
        <dbReference type="ARBA" id="ARBA00001947"/>
    </source>
</evidence>
<dbReference type="Gene3D" id="3.40.830.10">
    <property type="entry name" value="LigB-like"/>
    <property type="match status" value="1"/>
</dbReference>
<protein>
    <submittedName>
        <fullName evidence="7">Dioxygenase</fullName>
    </submittedName>
</protein>
<evidence type="ECO:0000256" key="2">
    <source>
        <dbReference type="ARBA" id="ARBA00007581"/>
    </source>
</evidence>
<dbReference type="RefSeq" id="WP_098490579.1">
    <property type="nucleotide sequence ID" value="NZ_NUWN01000028.1"/>
</dbReference>
<organism evidence="7 8">
    <name type="scientific">Bacillus cereus</name>
    <dbReference type="NCBI Taxonomy" id="1396"/>
    <lineage>
        <taxon>Bacteria</taxon>
        <taxon>Bacillati</taxon>
        <taxon>Bacillota</taxon>
        <taxon>Bacilli</taxon>
        <taxon>Bacillales</taxon>
        <taxon>Bacillaceae</taxon>
        <taxon>Bacillus</taxon>
        <taxon>Bacillus cereus group</taxon>
    </lineage>
</organism>
<feature type="domain" description="Extradiol ring-cleavage dioxygenase class III enzyme subunit B" evidence="6">
    <location>
        <begin position="6"/>
        <end position="242"/>
    </location>
</feature>
<dbReference type="PANTHER" id="PTHR30096:SF0">
    <property type="entry name" value="4,5-DOPA DIOXYGENASE EXTRADIOL-LIKE PROTEIN"/>
    <property type="match status" value="1"/>
</dbReference>
<dbReference type="PANTHER" id="PTHR30096">
    <property type="entry name" value="4,5-DOPA DIOXYGENASE EXTRADIOL-LIKE PROTEIN"/>
    <property type="match status" value="1"/>
</dbReference>
<comment type="cofactor">
    <cofactor evidence="1">
        <name>Zn(2+)</name>
        <dbReference type="ChEBI" id="CHEBI:29105"/>
    </cofactor>
</comment>